<dbReference type="Proteomes" id="UP000499080">
    <property type="component" value="Unassembled WGS sequence"/>
</dbReference>
<comment type="caution">
    <text evidence="1">The sequence shown here is derived from an EMBL/GenBank/DDBJ whole genome shotgun (WGS) entry which is preliminary data.</text>
</comment>
<organism evidence="1 2">
    <name type="scientific">Araneus ventricosus</name>
    <name type="common">Orbweaver spider</name>
    <name type="synonym">Epeira ventricosa</name>
    <dbReference type="NCBI Taxonomy" id="182803"/>
    <lineage>
        <taxon>Eukaryota</taxon>
        <taxon>Metazoa</taxon>
        <taxon>Ecdysozoa</taxon>
        <taxon>Arthropoda</taxon>
        <taxon>Chelicerata</taxon>
        <taxon>Arachnida</taxon>
        <taxon>Araneae</taxon>
        <taxon>Araneomorphae</taxon>
        <taxon>Entelegynae</taxon>
        <taxon>Araneoidea</taxon>
        <taxon>Araneidae</taxon>
        <taxon>Araneus</taxon>
    </lineage>
</organism>
<dbReference type="EMBL" id="BGPR01000415">
    <property type="protein sequence ID" value="GBM19036.1"/>
    <property type="molecule type" value="Genomic_DNA"/>
</dbReference>
<keyword evidence="2" id="KW-1185">Reference proteome</keyword>
<evidence type="ECO:0000313" key="1">
    <source>
        <dbReference type="EMBL" id="GBM19036.1"/>
    </source>
</evidence>
<dbReference type="AlphaFoldDB" id="A0A4Y2DSM0"/>
<name>A0A4Y2DSM0_ARAVE</name>
<protein>
    <submittedName>
        <fullName evidence="1">Uncharacterized protein</fullName>
    </submittedName>
</protein>
<proteinExistence type="predicted"/>
<evidence type="ECO:0000313" key="2">
    <source>
        <dbReference type="Proteomes" id="UP000499080"/>
    </source>
</evidence>
<accession>A0A4Y2DSM0</accession>
<sequence length="89" mass="9819">MNTGGCATHASRTVCAEDLGGEEIGRSEVPSQMLTVDMVTEAPRKMSTQDRINEVLDNCPMSNPMPCLAEVQRLNEQLMSEILARHKED</sequence>
<reference evidence="1 2" key="1">
    <citation type="journal article" date="2019" name="Sci. Rep.">
        <title>Orb-weaving spider Araneus ventricosus genome elucidates the spidroin gene catalogue.</title>
        <authorList>
            <person name="Kono N."/>
            <person name="Nakamura H."/>
            <person name="Ohtoshi R."/>
            <person name="Moran D.A.P."/>
            <person name="Shinohara A."/>
            <person name="Yoshida Y."/>
            <person name="Fujiwara M."/>
            <person name="Mori M."/>
            <person name="Tomita M."/>
            <person name="Arakawa K."/>
        </authorList>
    </citation>
    <scope>NUCLEOTIDE SEQUENCE [LARGE SCALE GENOMIC DNA]</scope>
</reference>
<gene>
    <name evidence="1" type="ORF">AVEN_172503_1</name>
</gene>